<evidence type="ECO:0000256" key="1">
    <source>
        <dbReference type="SAM" id="Phobius"/>
    </source>
</evidence>
<evidence type="ECO:0000313" key="3">
    <source>
        <dbReference type="EMBL" id="CAJ0605656.1"/>
    </source>
</evidence>
<keyword evidence="1" id="KW-0812">Transmembrane</keyword>
<dbReference type="InterPro" id="IPR050879">
    <property type="entry name" value="Acyltransferase_3"/>
</dbReference>
<evidence type="ECO:0000259" key="2">
    <source>
        <dbReference type="Pfam" id="PF01757"/>
    </source>
</evidence>
<dbReference type="Proteomes" id="UP001176961">
    <property type="component" value="Unassembled WGS sequence"/>
</dbReference>
<keyword evidence="4" id="KW-1185">Reference proteome</keyword>
<dbReference type="GO" id="GO:0016020">
    <property type="term" value="C:membrane"/>
    <property type="evidence" value="ECO:0007669"/>
    <property type="project" value="TreeGrafter"/>
</dbReference>
<comment type="caution">
    <text evidence="3">The sequence shown here is derived from an EMBL/GenBank/DDBJ whole genome shotgun (WGS) entry which is preliminary data.</text>
</comment>
<feature type="transmembrane region" description="Helical" evidence="1">
    <location>
        <begin position="162"/>
        <end position="179"/>
    </location>
</feature>
<feature type="transmembrane region" description="Helical" evidence="1">
    <location>
        <begin position="223"/>
        <end position="244"/>
    </location>
</feature>
<evidence type="ECO:0000313" key="4">
    <source>
        <dbReference type="Proteomes" id="UP001176961"/>
    </source>
</evidence>
<keyword evidence="1" id="KW-0472">Membrane</keyword>
<dbReference type="InterPro" id="IPR002656">
    <property type="entry name" value="Acyl_transf_3_dom"/>
</dbReference>
<gene>
    <name evidence="3" type="ORF">CYNAS_LOCUS17639</name>
</gene>
<dbReference type="Pfam" id="PF01757">
    <property type="entry name" value="Acyl_transf_3"/>
    <property type="match status" value="1"/>
</dbReference>
<feature type="transmembrane region" description="Helical" evidence="1">
    <location>
        <begin position="122"/>
        <end position="141"/>
    </location>
</feature>
<dbReference type="GO" id="GO:0016747">
    <property type="term" value="F:acyltransferase activity, transferring groups other than amino-acyl groups"/>
    <property type="evidence" value="ECO:0007669"/>
    <property type="project" value="InterPro"/>
</dbReference>
<protein>
    <recommendedName>
        <fullName evidence="2">Acyltransferase 3 domain-containing protein</fullName>
    </recommendedName>
</protein>
<feature type="transmembrane region" description="Helical" evidence="1">
    <location>
        <begin position="392"/>
        <end position="409"/>
    </location>
</feature>
<dbReference type="PANTHER" id="PTHR23028">
    <property type="entry name" value="ACETYLTRANSFERASE"/>
    <property type="match status" value="1"/>
</dbReference>
<dbReference type="EMBL" id="CATQJL010000316">
    <property type="protein sequence ID" value="CAJ0605656.1"/>
    <property type="molecule type" value="Genomic_DNA"/>
</dbReference>
<dbReference type="PANTHER" id="PTHR23028:SF115">
    <property type="entry name" value="ACYL_TRANSF_3 DOMAIN-CONTAINING PROTEIN-RELATED"/>
    <property type="match status" value="1"/>
</dbReference>
<feature type="transmembrane region" description="Helical" evidence="1">
    <location>
        <begin position="256"/>
        <end position="272"/>
    </location>
</feature>
<reference evidence="3" key="1">
    <citation type="submission" date="2023-07" db="EMBL/GenBank/DDBJ databases">
        <authorList>
            <consortium name="CYATHOMIX"/>
        </authorList>
    </citation>
    <scope>NUCLEOTIDE SEQUENCE</scope>
    <source>
        <strain evidence="3">N/A</strain>
    </source>
</reference>
<organism evidence="3 4">
    <name type="scientific">Cylicocyclus nassatus</name>
    <name type="common">Nematode worm</name>
    <dbReference type="NCBI Taxonomy" id="53992"/>
    <lineage>
        <taxon>Eukaryota</taxon>
        <taxon>Metazoa</taxon>
        <taxon>Ecdysozoa</taxon>
        <taxon>Nematoda</taxon>
        <taxon>Chromadorea</taxon>
        <taxon>Rhabditida</taxon>
        <taxon>Rhabditina</taxon>
        <taxon>Rhabditomorpha</taxon>
        <taxon>Strongyloidea</taxon>
        <taxon>Strongylidae</taxon>
        <taxon>Cylicocyclus</taxon>
    </lineage>
</organism>
<dbReference type="AlphaFoldDB" id="A0AA36H7Q1"/>
<accession>A0AA36H7Q1</accession>
<feature type="domain" description="Acyltransferase 3" evidence="2">
    <location>
        <begin position="96"/>
        <end position="413"/>
    </location>
</feature>
<name>A0AA36H7Q1_CYLNA</name>
<dbReference type="GO" id="GO:0000271">
    <property type="term" value="P:polysaccharide biosynthetic process"/>
    <property type="evidence" value="ECO:0007669"/>
    <property type="project" value="TreeGrafter"/>
</dbReference>
<feature type="transmembrane region" description="Helical" evidence="1">
    <location>
        <begin position="329"/>
        <end position="349"/>
    </location>
</feature>
<sequence>MAPQPHRILLCISSLSCFYTYRLDVPGVFCPIIQISKSSTHWQMLHIVETEQLELFKVAASLITASFTEKELLLANEGRDQNVELTDLRKPKKRLDIQGIRGWAILSVVAFHFFPAHCPNGYLGVDMFFVVSGFLMAMIITRSVEKGAAFFCTFYYKRIKRILPLYYMTCLVTLIFVVVKLPTFRSLNFASSRRAVSFTGNLKISKDDSAKDYEKMLSDAMDLFTHTWSLCVEMQWYLLVPLLFCLQSLLLSRKTLFYLGIALASMVFYFSVDKDIAFYNVFARVWQFCAGIMAFIWQHDSNEANTKSERPAYNDGQLRGGGYCTTSRLMRYVSWAAFILAVPILFYWTRLAKDIARMEVTVMTAALILAGKRYQIAALIKPGMVFVGEISYALYLIHWPVFIVMKYFYPENPLSRFLYIRS</sequence>
<keyword evidence="1" id="KW-1133">Transmembrane helix</keyword>
<feature type="transmembrane region" description="Helical" evidence="1">
    <location>
        <begin position="99"/>
        <end position="116"/>
    </location>
</feature>
<proteinExistence type="predicted"/>